<dbReference type="AlphaFoldDB" id="A0A2T0GY29"/>
<dbReference type="Proteomes" id="UP000239352">
    <property type="component" value="Unassembled WGS sequence"/>
</dbReference>
<sequence>MSDPHTSGDRGWLARERGRLLDFASAARDPRGGFSWLDDSGNPDPQRPVETWITARMTHVFALAQLMDVPDAAEFVDHGVAALRGPLYDHSHGGWFSSTTDPTKGAYEHAFVVLAAASATAAGHPRAGTLLEEALHVVESGFWEERTGLSLESWDRRWLSTEQYRGANSNMHLVEAMLAAGDVIGERVWHERALRTAGTLIDEVARTHAWRLPEHFTSEWDPDPEYNRERPHDPFRPHGTTVGHWLEWARLLLHIEASFGQEAPNWLISDARNLFEAALQHGWHADGHPGFVYTLDWQDRPQVRERMHWVIAEAILSADALYQRTGETYYRQWYTAFWDFARARHLDLSAGSWHHELSPDGQVSHSVWSGKPDVYHAYQATLFPELPLTPAAAVALRDGLGEPGEREGDRSTG</sequence>
<dbReference type="PANTHER" id="PTHR15108">
    <property type="entry name" value="N-ACYLGLUCOSAMINE-2-EPIMERASE"/>
    <property type="match status" value="1"/>
</dbReference>
<proteinExistence type="inferred from homology"/>
<evidence type="ECO:0000256" key="2">
    <source>
        <dbReference type="ARBA" id="ARBA00023235"/>
    </source>
</evidence>
<comment type="similarity">
    <text evidence="1">Belongs to the N-acylglucosamine 2-epimerase family.</text>
</comment>
<dbReference type="InterPro" id="IPR008928">
    <property type="entry name" value="6-hairpin_glycosidase_sf"/>
</dbReference>
<gene>
    <name evidence="3" type="ORF">CEP50_07400</name>
</gene>
<dbReference type="STRING" id="1050202.GCA_000384035_01571"/>
<dbReference type="InterPro" id="IPR012341">
    <property type="entry name" value="6hp_glycosidase-like_sf"/>
</dbReference>
<name>A0A2T0GY29_ACTMO</name>
<evidence type="ECO:0000313" key="3">
    <source>
        <dbReference type="EMBL" id="PRW64011.1"/>
    </source>
</evidence>
<dbReference type="RefSeq" id="WP_106113194.1">
    <property type="nucleotide sequence ID" value="NZ_PVSR01000007.1"/>
</dbReference>
<dbReference type="GO" id="GO:0016853">
    <property type="term" value="F:isomerase activity"/>
    <property type="evidence" value="ECO:0007669"/>
    <property type="project" value="UniProtKB-KW"/>
</dbReference>
<dbReference type="Gene3D" id="1.50.10.10">
    <property type="match status" value="1"/>
</dbReference>
<dbReference type="InterPro" id="IPR010819">
    <property type="entry name" value="AGE/CE"/>
</dbReference>
<dbReference type="Pfam" id="PF07221">
    <property type="entry name" value="GlcNAc_2-epim"/>
    <property type="match status" value="1"/>
</dbReference>
<reference evidence="3 4" key="1">
    <citation type="submission" date="2018-03" db="EMBL/GenBank/DDBJ databases">
        <title>Actinopolyspora mortivallis from Sahara, screening for active biomolecules.</title>
        <authorList>
            <person name="Selama O."/>
            <person name="Wellington E.M.H."/>
            <person name="Hacene H."/>
        </authorList>
    </citation>
    <scope>NUCLEOTIDE SEQUENCE [LARGE SCALE GENOMIC DNA]</scope>
    <source>
        <strain evidence="3 4">M5A</strain>
    </source>
</reference>
<protein>
    <submittedName>
        <fullName evidence="3">N-acyl-D-glucosamine 2-epimerase</fullName>
    </submittedName>
</protein>
<dbReference type="GO" id="GO:0005975">
    <property type="term" value="P:carbohydrate metabolic process"/>
    <property type="evidence" value="ECO:0007669"/>
    <property type="project" value="InterPro"/>
</dbReference>
<keyword evidence="4" id="KW-1185">Reference proteome</keyword>
<dbReference type="EMBL" id="PVSR01000007">
    <property type="protein sequence ID" value="PRW64011.1"/>
    <property type="molecule type" value="Genomic_DNA"/>
</dbReference>
<evidence type="ECO:0000256" key="1">
    <source>
        <dbReference type="ARBA" id="ARBA00008558"/>
    </source>
</evidence>
<organism evidence="3 4">
    <name type="scientific">Actinopolyspora mortivallis</name>
    <dbReference type="NCBI Taxonomy" id="33906"/>
    <lineage>
        <taxon>Bacteria</taxon>
        <taxon>Bacillati</taxon>
        <taxon>Actinomycetota</taxon>
        <taxon>Actinomycetes</taxon>
        <taxon>Actinopolysporales</taxon>
        <taxon>Actinopolysporaceae</taxon>
        <taxon>Actinopolyspora</taxon>
    </lineage>
</organism>
<accession>A0A2T0GY29</accession>
<comment type="caution">
    <text evidence="3">The sequence shown here is derived from an EMBL/GenBank/DDBJ whole genome shotgun (WGS) entry which is preliminary data.</text>
</comment>
<dbReference type="InParanoid" id="A0A2T0GY29"/>
<evidence type="ECO:0000313" key="4">
    <source>
        <dbReference type="Proteomes" id="UP000239352"/>
    </source>
</evidence>
<dbReference type="SUPFAM" id="SSF48208">
    <property type="entry name" value="Six-hairpin glycosidases"/>
    <property type="match status" value="1"/>
</dbReference>
<keyword evidence="2" id="KW-0413">Isomerase</keyword>